<dbReference type="AlphaFoldDB" id="A0A2P2FG38"/>
<proteinExistence type="predicted"/>
<dbReference type="InterPro" id="IPR036689">
    <property type="entry name" value="ESAT-6-like_sf"/>
</dbReference>
<evidence type="ECO:0000313" key="2">
    <source>
        <dbReference type="Proteomes" id="UP000256220"/>
    </source>
</evidence>
<dbReference type="Gene3D" id="1.10.287.1060">
    <property type="entry name" value="ESAT-6-like"/>
    <property type="match status" value="1"/>
</dbReference>
<comment type="caution">
    <text evidence="1">The sequence shown here is derived from an EMBL/GenBank/DDBJ whole genome shotgun (WGS) entry which is preliminary data.</text>
</comment>
<dbReference type="SUPFAM" id="SSF140453">
    <property type="entry name" value="EsxAB dimer-like"/>
    <property type="match status" value="1"/>
</dbReference>
<gene>
    <name evidence="1" type="ORF">BB31_40380</name>
</gene>
<keyword evidence="2" id="KW-1185">Reference proteome</keyword>
<evidence type="ECO:0008006" key="3">
    <source>
        <dbReference type="Google" id="ProtNLM"/>
    </source>
</evidence>
<protein>
    <recommendedName>
        <fullName evidence="3">PE domain-containing protein</fullName>
    </recommendedName>
</protein>
<name>A0A2P2FG38_AMYLU</name>
<accession>A0A2P2FG38</accession>
<evidence type="ECO:0000313" key="1">
    <source>
        <dbReference type="EMBL" id="KFU75674.1"/>
    </source>
</evidence>
<dbReference type="Proteomes" id="UP000256220">
    <property type="component" value="Unassembled WGS sequence"/>
</dbReference>
<organism evidence="1 2">
    <name type="scientific">Amycolatopsis lurida NRRL 2430</name>
    <dbReference type="NCBI Taxonomy" id="1460371"/>
    <lineage>
        <taxon>Bacteria</taxon>
        <taxon>Bacillati</taxon>
        <taxon>Actinomycetota</taxon>
        <taxon>Actinomycetes</taxon>
        <taxon>Pseudonocardiales</taxon>
        <taxon>Pseudonocardiaceae</taxon>
        <taxon>Amycolatopsis</taxon>
    </lineage>
</organism>
<reference evidence="1 2" key="1">
    <citation type="journal article" date="2014" name="Genome Announc.">
        <title>Draft Genome Sequence of Amycolatopsis lurida NRRL 2430, Producer of the Glycopeptide Family Antibiotic Ristocetin.</title>
        <authorList>
            <person name="Kwun M.J."/>
            <person name="Hong H.J."/>
        </authorList>
    </citation>
    <scope>NUCLEOTIDE SEQUENCE [LARGE SCALE GENOMIC DNA]</scope>
    <source>
        <strain evidence="1 2">NRRL 2430</strain>
    </source>
</reference>
<dbReference type="EMBL" id="JFBM01000059">
    <property type="protein sequence ID" value="KFU75674.1"/>
    <property type="molecule type" value="Genomic_DNA"/>
</dbReference>
<dbReference type="RefSeq" id="WP_034323720.1">
    <property type="nucleotide sequence ID" value="NZ_JFBM01000059.1"/>
</dbReference>
<sequence>MTDEFRLDPDGMRDVIKRLGASGDDFAAALTNLTAAMDRYDGCWGEDKAGEKFAESYVENADGTRDTLKDLPSSMRDAAKGIHDAMVQFQGLDEDNAKLFDQQLAESMQQQESDSQDS</sequence>